<evidence type="ECO:0000313" key="3">
    <source>
        <dbReference type="Proteomes" id="UP000644610"/>
    </source>
</evidence>
<evidence type="ECO:0000256" key="1">
    <source>
        <dbReference type="SAM" id="MobiDB-lite"/>
    </source>
</evidence>
<organism evidence="2 3">
    <name type="scientific">Planotetraspora silvatica</name>
    <dbReference type="NCBI Taxonomy" id="234614"/>
    <lineage>
        <taxon>Bacteria</taxon>
        <taxon>Bacillati</taxon>
        <taxon>Actinomycetota</taxon>
        <taxon>Actinomycetes</taxon>
        <taxon>Streptosporangiales</taxon>
        <taxon>Streptosporangiaceae</taxon>
        <taxon>Planotetraspora</taxon>
    </lineage>
</organism>
<feature type="compositionally biased region" description="Basic and acidic residues" evidence="1">
    <location>
        <begin position="34"/>
        <end position="54"/>
    </location>
</feature>
<protein>
    <submittedName>
        <fullName evidence="2">Uncharacterized protein</fullName>
    </submittedName>
</protein>
<accession>A0A8J3USN4</accession>
<dbReference type="EMBL" id="BOOQ01000026">
    <property type="protein sequence ID" value="GII47669.1"/>
    <property type="molecule type" value="Genomic_DNA"/>
</dbReference>
<dbReference type="Proteomes" id="UP000644610">
    <property type="component" value="Unassembled WGS sequence"/>
</dbReference>
<evidence type="ECO:0000313" key="2">
    <source>
        <dbReference type="EMBL" id="GII47669.1"/>
    </source>
</evidence>
<comment type="caution">
    <text evidence="2">The sequence shown here is derived from an EMBL/GenBank/DDBJ whole genome shotgun (WGS) entry which is preliminary data.</text>
</comment>
<sequence>MPVASEQGDRGGGIGPLQGIEGRQRDQQVGQDTGRQHRDPFDTLDKQTRHESRLPLDLMGKRPAVTLSCRAVTRRRRA</sequence>
<reference evidence="2" key="1">
    <citation type="submission" date="2021-01" db="EMBL/GenBank/DDBJ databases">
        <title>Whole genome shotgun sequence of Planotetraspora silvatica NBRC 100141.</title>
        <authorList>
            <person name="Komaki H."/>
            <person name="Tamura T."/>
        </authorList>
    </citation>
    <scope>NUCLEOTIDE SEQUENCE</scope>
    <source>
        <strain evidence="2">NBRC 100141</strain>
    </source>
</reference>
<dbReference type="AlphaFoldDB" id="A0A8J3USN4"/>
<keyword evidence="3" id="KW-1185">Reference proteome</keyword>
<name>A0A8J3USN4_9ACTN</name>
<feature type="region of interest" description="Disordered" evidence="1">
    <location>
        <begin position="1"/>
        <end position="59"/>
    </location>
</feature>
<gene>
    <name evidence="2" type="ORF">Psi02_40930</name>
</gene>
<proteinExistence type="predicted"/>